<evidence type="ECO:0000256" key="3">
    <source>
        <dbReference type="ARBA" id="ARBA00022471"/>
    </source>
</evidence>
<dbReference type="InterPro" id="IPR010264">
    <property type="entry name" value="Self-incomp_S1"/>
</dbReference>
<dbReference type="PANTHER" id="PTHR31232">
    <property type="match status" value="1"/>
</dbReference>
<dbReference type="Pfam" id="PF05938">
    <property type="entry name" value="Self-incomp_S1"/>
    <property type="match status" value="1"/>
</dbReference>
<evidence type="ECO:0000256" key="4">
    <source>
        <dbReference type="ARBA" id="ARBA00022525"/>
    </source>
</evidence>
<sequence length="106" mass="12887">MSNRKADMLVHCRSKDNDLGVHYVRFNNKYEWGFKPNIWLRTLYWCYLAPSGGRYLNFDAYNSKIGERNRDFPIYWIAKEDGVYQRILDNDMRTRDVFQHPWKSGR</sequence>
<name>A0AAV0N4E4_9ROSI</name>
<organism evidence="7 8">
    <name type="scientific">Linum tenue</name>
    <dbReference type="NCBI Taxonomy" id="586396"/>
    <lineage>
        <taxon>Eukaryota</taxon>
        <taxon>Viridiplantae</taxon>
        <taxon>Streptophyta</taxon>
        <taxon>Embryophyta</taxon>
        <taxon>Tracheophyta</taxon>
        <taxon>Spermatophyta</taxon>
        <taxon>Magnoliopsida</taxon>
        <taxon>eudicotyledons</taxon>
        <taxon>Gunneridae</taxon>
        <taxon>Pentapetalae</taxon>
        <taxon>rosids</taxon>
        <taxon>fabids</taxon>
        <taxon>Malpighiales</taxon>
        <taxon>Linaceae</taxon>
        <taxon>Linum</taxon>
    </lineage>
</organism>
<evidence type="ECO:0000256" key="1">
    <source>
        <dbReference type="ARBA" id="ARBA00004613"/>
    </source>
</evidence>
<keyword evidence="3 6" id="KW-0713">Self-incompatibility</keyword>
<accession>A0AAV0N4E4</accession>
<proteinExistence type="inferred from homology"/>
<keyword evidence="5" id="KW-0732">Signal</keyword>
<evidence type="ECO:0000256" key="2">
    <source>
        <dbReference type="ARBA" id="ARBA00005581"/>
    </source>
</evidence>
<comment type="caution">
    <text evidence="7">The sequence shown here is derived from an EMBL/GenBank/DDBJ whole genome shotgun (WGS) entry which is preliminary data.</text>
</comment>
<dbReference type="GO" id="GO:0060320">
    <property type="term" value="P:rejection of self pollen"/>
    <property type="evidence" value="ECO:0007669"/>
    <property type="project" value="UniProtKB-KW"/>
</dbReference>
<evidence type="ECO:0000256" key="6">
    <source>
        <dbReference type="RuleBase" id="RU367044"/>
    </source>
</evidence>
<keyword evidence="4 6" id="KW-0964">Secreted</keyword>
<keyword evidence="8" id="KW-1185">Reference proteome</keyword>
<dbReference type="Proteomes" id="UP001154282">
    <property type="component" value="Unassembled WGS sequence"/>
</dbReference>
<evidence type="ECO:0000313" key="8">
    <source>
        <dbReference type="Proteomes" id="UP001154282"/>
    </source>
</evidence>
<dbReference type="AlphaFoldDB" id="A0AAV0N4E4"/>
<dbReference type="EMBL" id="CAMGYJ010000008">
    <property type="protein sequence ID" value="CAI0453427.1"/>
    <property type="molecule type" value="Genomic_DNA"/>
</dbReference>
<dbReference type="GO" id="GO:0005576">
    <property type="term" value="C:extracellular region"/>
    <property type="evidence" value="ECO:0007669"/>
    <property type="project" value="UniProtKB-SubCell"/>
</dbReference>
<dbReference type="PANTHER" id="PTHR31232:SF155">
    <property type="entry name" value="PLANT SELF-INCOMPATIBILITY PROTEIN S1 FAMILY"/>
    <property type="match status" value="1"/>
</dbReference>
<reference evidence="7" key="1">
    <citation type="submission" date="2022-08" db="EMBL/GenBank/DDBJ databases">
        <authorList>
            <person name="Gutierrez-Valencia J."/>
        </authorList>
    </citation>
    <scope>NUCLEOTIDE SEQUENCE</scope>
</reference>
<comment type="similarity">
    <text evidence="2 6">Belongs to the plant self-incompatibility (S1) protein family.</text>
</comment>
<evidence type="ECO:0000256" key="5">
    <source>
        <dbReference type="ARBA" id="ARBA00022729"/>
    </source>
</evidence>
<protein>
    <recommendedName>
        <fullName evidence="6">S-protein homolog</fullName>
    </recommendedName>
</protein>
<evidence type="ECO:0000313" key="7">
    <source>
        <dbReference type="EMBL" id="CAI0453427.1"/>
    </source>
</evidence>
<gene>
    <name evidence="7" type="ORF">LITE_LOCUS31591</name>
</gene>
<comment type="subcellular location">
    <subcellularLocation>
        <location evidence="1 6">Secreted</location>
    </subcellularLocation>
</comment>